<organism evidence="2 3">
    <name type="scientific">Glossina pallidipes</name>
    <name type="common">Tsetse fly</name>
    <dbReference type="NCBI Taxonomy" id="7398"/>
    <lineage>
        <taxon>Eukaryota</taxon>
        <taxon>Metazoa</taxon>
        <taxon>Ecdysozoa</taxon>
        <taxon>Arthropoda</taxon>
        <taxon>Hexapoda</taxon>
        <taxon>Insecta</taxon>
        <taxon>Pterygota</taxon>
        <taxon>Neoptera</taxon>
        <taxon>Endopterygota</taxon>
        <taxon>Diptera</taxon>
        <taxon>Brachycera</taxon>
        <taxon>Muscomorpha</taxon>
        <taxon>Hippoboscoidea</taxon>
        <taxon>Glossinidae</taxon>
        <taxon>Glossina</taxon>
    </lineage>
</organism>
<evidence type="ECO:0000313" key="3">
    <source>
        <dbReference type="Proteomes" id="UP000092445"/>
    </source>
</evidence>
<evidence type="ECO:0000256" key="1">
    <source>
        <dbReference type="SAM" id="Phobius"/>
    </source>
</evidence>
<name>A0A1A9ZW69_GLOPL</name>
<reference evidence="2" key="2">
    <citation type="submission" date="2020-05" db="UniProtKB">
        <authorList>
            <consortium name="EnsemblMetazoa"/>
        </authorList>
    </citation>
    <scope>IDENTIFICATION</scope>
    <source>
        <strain evidence="2">IAEA</strain>
    </source>
</reference>
<keyword evidence="1" id="KW-0472">Membrane</keyword>
<keyword evidence="3" id="KW-1185">Reference proteome</keyword>
<accession>A0A1A9ZW69</accession>
<keyword evidence="1" id="KW-0812">Transmembrane</keyword>
<evidence type="ECO:0000313" key="2">
    <source>
        <dbReference type="EnsemblMetazoa" id="GPAI026956-PA"/>
    </source>
</evidence>
<proteinExistence type="predicted"/>
<dbReference type="AlphaFoldDB" id="A0A1A9ZW69"/>
<keyword evidence="1" id="KW-1133">Transmembrane helix</keyword>
<dbReference type="Proteomes" id="UP000092445">
    <property type="component" value="Unassembled WGS sequence"/>
</dbReference>
<dbReference type="EnsemblMetazoa" id="GPAI026956-RA">
    <property type="protein sequence ID" value="GPAI026956-PA"/>
    <property type="gene ID" value="GPAI026956"/>
</dbReference>
<protein>
    <submittedName>
        <fullName evidence="2">Uncharacterized protein</fullName>
    </submittedName>
</protein>
<reference evidence="3" key="1">
    <citation type="submission" date="2014-03" db="EMBL/GenBank/DDBJ databases">
        <authorList>
            <person name="Aksoy S."/>
            <person name="Warren W."/>
            <person name="Wilson R.K."/>
        </authorList>
    </citation>
    <scope>NUCLEOTIDE SEQUENCE [LARGE SCALE GENOMIC DNA]</scope>
    <source>
        <strain evidence="3">IAEA</strain>
    </source>
</reference>
<feature type="transmembrane region" description="Helical" evidence="1">
    <location>
        <begin position="215"/>
        <end position="239"/>
    </location>
</feature>
<dbReference type="VEuPathDB" id="VectorBase:GPAI026956"/>
<sequence>MGLKSQNSKGKVFKGLHIYTAIYRNSSNIRFIVTIPKRFPVQRFNIKGIMPSMPVAKQDFDHCNSRRTVPSSSMASFSDNMRRVLENVQSYQPHRFPKHAVFTGSSKAGSSISNSPEKYQILVKMTTTSYASRRLHDAAIPQTIKENNLPRGKSLQWNVELRLALLGLECIVYKEDISATPVEMVHGENLRRLGEMRALDAEIDHIEVAIERARIAFAALAVVVVGFRFIIDGFTLFCLQH</sequence>